<evidence type="ECO:0000313" key="8">
    <source>
        <dbReference type="EMBL" id="MBW93169.1"/>
    </source>
</evidence>
<comment type="subcellular location">
    <subcellularLocation>
        <location evidence="6">Nucleus</location>
    </subcellularLocation>
</comment>
<dbReference type="GO" id="GO:0008270">
    <property type="term" value="F:zinc ion binding"/>
    <property type="evidence" value="ECO:0007669"/>
    <property type="project" value="UniProtKB-UniRule"/>
</dbReference>
<dbReference type="SMART" id="SM00575">
    <property type="entry name" value="ZnF_PMZ"/>
    <property type="match status" value="1"/>
</dbReference>
<comment type="similarity">
    <text evidence="1 6">Belongs to the FHY3/FAR1 family.</text>
</comment>
<keyword evidence="3 5" id="KW-0863">Zinc-finger</keyword>
<dbReference type="InterPro" id="IPR031052">
    <property type="entry name" value="FHY3/FAR1"/>
</dbReference>
<dbReference type="PANTHER" id="PTHR31669">
    <property type="entry name" value="PROTEIN FAR1-RELATED SEQUENCE 10-RELATED"/>
    <property type="match status" value="1"/>
</dbReference>
<evidence type="ECO:0000256" key="2">
    <source>
        <dbReference type="ARBA" id="ARBA00022723"/>
    </source>
</evidence>
<evidence type="ECO:0000256" key="4">
    <source>
        <dbReference type="ARBA" id="ARBA00022833"/>
    </source>
</evidence>
<dbReference type="PANTHER" id="PTHR31669:SF42">
    <property type="entry name" value="PROTEIN FAR1-RELATED SEQUENCE 4"/>
    <property type="match status" value="1"/>
</dbReference>
<comment type="function">
    <text evidence="6">Putative transcription activator involved in regulating light control of development.</text>
</comment>
<evidence type="ECO:0000259" key="7">
    <source>
        <dbReference type="PROSITE" id="PS50966"/>
    </source>
</evidence>
<dbReference type="Pfam" id="PF10551">
    <property type="entry name" value="MULE"/>
    <property type="match status" value="1"/>
</dbReference>
<dbReference type="InterPro" id="IPR006564">
    <property type="entry name" value="Znf_PMZ"/>
</dbReference>
<sequence>MRNQHDKGRSLVLEAGDAQLLLEFFMHMQEENPRFFYAVDLNEEHRLRNVFWVDSKGMEDYNFFGDVVCFDTTYFANKYKIPLALFVGVNHHIQPSLFGCALIADDTVNTFFWLMQTWFMAMGERAPQVILTDQNNALKTAIVAVLPQTRHCYCLWHILEKVPRQLEYMSLWHENFMEKFHKCIFKSWTEEQFEKRWWKLLDKFHLREVEWVHSLYEDRKYWVPTFMRDVSFAGLSAMMRSESLNCLFDKYVLEETSLREFVEHYKIILEDGYEEEAKADFDAWHETPELKSPSPFEKQMSLVYTHEIFKKFQGEVLGAAACHIKKESEDGTTIVYTVKDFEDTENYMVEWDKSKSDIYCSCHSFEYKGYLCRHGIVVLQMSGIFNIPPGYVLQRWTNAAKSRHAMSEKLVEVQTKVRRFNDLCRRAIILGEEGSLSQQSYSVALCAIREALKQCAGVNNSVENIAGPSVIEEENQCHNTLKERIPDSQLTSANKVTRRAEAGKEESIKSSPMKRGNVPYSGAASVGSEDGFNIVDVSDLGPTQSHNMMPAQLQHVVPTLFYGIPPSQFHNVASTHFNEANPPR</sequence>
<reference evidence="8" key="1">
    <citation type="submission" date="2018-02" db="EMBL/GenBank/DDBJ databases">
        <title>Rhizophora mucronata_Transcriptome.</title>
        <authorList>
            <person name="Meera S.P."/>
            <person name="Sreeshan A."/>
            <person name="Augustine A."/>
        </authorList>
    </citation>
    <scope>NUCLEOTIDE SEQUENCE</scope>
    <source>
        <tissue evidence="8">Leaf</tissue>
    </source>
</reference>
<name>A0A2P2JI77_RHIMU</name>
<dbReference type="PROSITE" id="PS50966">
    <property type="entry name" value="ZF_SWIM"/>
    <property type="match status" value="1"/>
</dbReference>
<dbReference type="InterPro" id="IPR007527">
    <property type="entry name" value="Znf_SWIM"/>
</dbReference>
<proteinExistence type="inferred from homology"/>
<dbReference type="Pfam" id="PF04434">
    <property type="entry name" value="SWIM"/>
    <property type="match status" value="1"/>
</dbReference>
<dbReference type="EMBL" id="GGEC01012686">
    <property type="protein sequence ID" value="MBW93169.1"/>
    <property type="molecule type" value="Transcribed_RNA"/>
</dbReference>
<dbReference type="GO" id="GO:0005634">
    <property type="term" value="C:nucleus"/>
    <property type="evidence" value="ECO:0007669"/>
    <property type="project" value="UniProtKB-SubCell"/>
</dbReference>
<dbReference type="InterPro" id="IPR018289">
    <property type="entry name" value="MULE_transposase_dom"/>
</dbReference>
<keyword evidence="4 6" id="KW-0862">Zinc</keyword>
<evidence type="ECO:0000256" key="5">
    <source>
        <dbReference type="PROSITE-ProRule" id="PRU00325"/>
    </source>
</evidence>
<feature type="domain" description="SWIM-type" evidence="7">
    <location>
        <begin position="347"/>
        <end position="383"/>
    </location>
</feature>
<evidence type="ECO:0000256" key="6">
    <source>
        <dbReference type="RuleBase" id="RU367018"/>
    </source>
</evidence>
<keyword evidence="2 6" id="KW-0479">Metal-binding</keyword>
<evidence type="ECO:0000256" key="1">
    <source>
        <dbReference type="ARBA" id="ARBA00005889"/>
    </source>
</evidence>
<keyword evidence="6" id="KW-0539">Nucleus</keyword>
<evidence type="ECO:0000256" key="3">
    <source>
        <dbReference type="ARBA" id="ARBA00022771"/>
    </source>
</evidence>
<protein>
    <recommendedName>
        <fullName evidence="6">Protein FAR1-RELATED SEQUENCE</fullName>
    </recommendedName>
</protein>
<accession>A0A2P2JI77</accession>
<dbReference type="AlphaFoldDB" id="A0A2P2JI77"/>
<dbReference type="GO" id="GO:0006355">
    <property type="term" value="P:regulation of DNA-templated transcription"/>
    <property type="evidence" value="ECO:0007669"/>
    <property type="project" value="UniProtKB-UniRule"/>
</dbReference>
<organism evidence="8">
    <name type="scientific">Rhizophora mucronata</name>
    <name type="common">Asiatic mangrove</name>
    <dbReference type="NCBI Taxonomy" id="61149"/>
    <lineage>
        <taxon>Eukaryota</taxon>
        <taxon>Viridiplantae</taxon>
        <taxon>Streptophyta</taxon>
        <taxon>Embryophyta</taxon>
        <taxon>Tracheophyta</taxon>
        <taxon>Spermatophyta</taxon>
        <taxon>Magnoliopsida</taxon>
        <taxon>eudicotyledons</taxon>
        <taxon>Gunneridae</taxon>
        <taxon>Pentapetalae</taxon>
        <taxon>rosids</taxon>
        <taxon>fabids</taxon>
        <taxon>Malpighiales</taxon>
        <taxon>Rhizophoraceae</taxon>
        <taxon>Rhizophora</taxon>
    </lineage>
</organism>